<keyword evidence="2" id="KW-0472">Membrane</keyword>
<dbReference type="RefSeq" id="WP_132120518.1">
    <property type="nucleotide sequence ID" value="NZ_SMJU01000013.1"/>
</dbReference>
<feature type="domain" description="Water stress and hypersensitive response" evidence="3">
    <location>
        <begin position="170"/>
        <end position="291"/>
    </location>
</feature>
<feature type="transmembrane region" description="Helical" evidence="2">
    <location>
        <begin position="6"/>
        <end position="26"/>
    </location>
</feature>
<name>A0A4R4K3K2_9BACT</name>
<dbReference type="InterPro" id="IPR013990">
    <property type="entry name" value="WHy-dom"/>
</dbReference>
<evidence type="ECO:0000256" key="1">
    <source>
        <dbReference type="ARBA" id="ARBA00005960"/>
    </source>
</evidence>
<keyword evidence="2" id="KW-0812">Transmembrane</keyword>
<proteinExistence type="inferred from homology"/>
<dbReference type="AlphaFoldDB" id="A0A4R4K3K2"/>
<organism evidence="4 5">
    <name type="scientific">Arundinibacter roseus</name>
    <dbReference type="NCBI Taxonomy" id="2070510"/>
    <lineage>
        <taxon>Bacteria</taxon>
        <taxon>Pseudomonadati</taxon>
        <taxon>Bacteroidota</taxon>
        <taxon>Cytophagia</taxon>
        <taxon>Cytophagales</taxon>
        <taxon>Spirosomataceae</taxon>
        <taxon>Arundinibacter</taxon>
    </lineage>
</organism>
<protein>
    <submittedName>
        <fullName evidence="4">Water stress and hypersensitive response domain-containing protein</fullName>
    </submittedName>
</protein>
<feature type="domain" description="Water stress and hypersensitive response" evidence="3">
    <location>
        <begin position="42"/>
        <end position="161"/>
    </location>
</feature>
<dbReference type="Pfam" id="PF03168">
    <property type="entry name" value="LEA_2"/>
    <property type="match status" value="2"/>
</dbReference>
<evidence type="ECO:0000256" key="2">
    <source>
        <dbReference type="SAM" id="Phobius"/>
    </source>
</evidence>
<gene>
    <name evidence="4" type="ORF">EZE20_18675</name>
</gene>
<dbReference type="PANTHER" id="PTHR31459">
    <property type="match status" value="1"/>
</dbReference>
<dbReference type="Proteomes" id="UP000295706">
    <property type="component" value="Unassembled WGS sequence"/>
</dbReference>
<dbReference type="InterPro" id="IPR045043">
    <property type="entry name" value="Lea14-like"/>
</dbReference>
<evidence type="ECO:0000259" key="3">
    <source>
        <dbReference type="SMART" id="SM00769"/>
    </source>
</evidence>
<dbReference type="OrthoDB" id="892296at2"/>
<sequence length="304" mass="34146">MRWTKYSWIGLLAALLIIGFGVWYFAFKDKNENPVSGLKPRIEMGFGRISSLTDSTVDITLDLLVHNPLPLELDIKDFAYSVEMNGEVILDNEYTEPLLIKRTDSTVVTLPSQLKISTLSQLNKQGDTENADSADYRFEGVFHLNKTFLGKDTLRLAMNKRLPMYRLPKVEMAGYEMKNLGLRESELVLQLKFTNQNAFPVEFKNPRYVVDVGSQKELAKGAVPGDTKVASKSTELYDIPIAVDMGALLKAAGQLIGQGKDLPYKLHFSCQLASDNEMFKESDVQLVIEGELRDLDKVKENLGN</sequence>
<dbReference type="SUPFAM" id="SSF117070">
    <property type="entry name" value="LEA14-like"/>
    <property type="match status" value="2"/>
</dbReference>
<evidence type="ECO:0000313" key="5">
    <source>
        <dbReference type="Proteomes" id="UP000295706"/>
    </source>
</evidence>
<evidence type="ECO:0000313" key="4">
    <source>
        <dbReference type="EMBL" id="TDB61773.1"/>
    </source>
</evidence>
<dbReference type="GO" id="GO:0009269">
    <property type="term" value="P:response to desiccation"/>
    <property type="evidence" value="ECO:0007669"/>
    <property type="project" value="InterPro"/>
</dbReference>
<keyword evidence="2" id="KW-1133">Transmembrane helix</keyword>
<comment type="caution">
    <text evidence="4">The sequence shown here is derived from an EMBL/GenBank/DDBJ whole genome shotgun (WGS) entry which is preliminary data.</text>
</comment>
<dbReference type="EMBL" id="SMJU01000013">
    <property type="protein sequence ID" value="TDB61773.1"/>
    <property type="molecule type" value="Genomic_DNA"/>
</dbReference>
<keyword evidence="5" id="KW-1185">Reference proteome</keyword>
<dbReference type="Gene3D" id="2.60.40.1820">
    <property type="match status" value="2"/>
</dbReference>
<comment type="similarity">
    <text evidence="1">Belongs to the LEA type 2 family.</text>
</comment>
<accession>A0A4R4K3K2</accession>
<dbReference type="SMART" id="SM00769">
    <property type="entry name" value="WHy"/>
    <property type="match status" value="2"/>
</dbReference>
<reference evidence="4 5" key="1">
    <citation type="submission" date="2019-02" db="EMBL/GenBank/DDBJ databases">
        <title>Arundinibacter roseus gen. nov., sp. nov., a new member of the family Cytophagaceae.</title>
        <authorList>
            <person name="Szuroczki S."/>
            <person name="Khayer B."/>
            <person name="Sproer C."/>
            <person name="Toumi M."/>
            <person name="Szabo A."/>
            <person name="Felfoldi T."/>
            <person name="Schumann P."/>
            <person name="Toth E."/>
        </authorList>
    </citation>
    <scope>NUCLEOTIDE SEQUENCE [LARGE SCALE GENOMIC DNA]</scope>
    <source>
        <strain evidence="4 5">DMA-k-7a</strain>
    </source>
</reference>
<dbReference type="InterPro" id="IPR004864">
    <property type="entry name" value="LEA_2"/>
</dbReference>
<dbReference type="PANTHER" id="PTHR31459:SF2">
    <property type="entry name" value="OS03G0843300 PROTEIN"/>
    <property type="match status" value="1"/>
</dbReference>